<feature type="compositionally biased region" description="Basic and acidic residues" evidence="1">
    <location>
        <begin position="37"/>
        <end position="59"/>
    </location>
</feature>
<keyword evidence="3" id="KW-1185">Reference proteome</keyword>
<feature type="region of interest" description="Disordered" evidence="1">
    <location>
        <begin position="1"/>
        <end position="59"/>
    </location>
</feature>
<comment type="caution">
    <text evidence="2">The sequence shown here is derived from an EMBL/GenBank/DDBJ whole genome shotgun (WGS) entry which is preliminary data.</text>
</comment>
<evidence type="ECO:0000313" key="2">
    <source>
        <dbReference type="EMBL" id="KXZ53974.1"/>
    </source>
</evidence>
<dbReference type="EMBL" id="LSYV01000007">
    <property type="protein sequence ID" value="KXZ53974.1"/>
    <property type="molecule type" value="Genomic_DNA"/>
</dbReference>
<name>A0A150GVZ9_GONPE</name>
<dbReference type="OrthoDB" id="10501345at2759"/>
<organism evidence="2 3">
    <name type="scientific">Gonium pectorale</name>
    <name type="common">Green alga</name>
    <dbReference type="NCBI Taxonomy" id="33097"/>
    <lineage>
        <taxon>Eukaryota</taxon>
        <taxon>Viridiplantae</taxon>
        <taxon>Chlorophyta</taxon>
        <taxon>core chlorophytes</taxon>
        <taxon>Chlorophyceae</taxon>
        <taxon>CS clade</taxon>
        <taxon>Chlamydomonadales</taxon>
        <taxon>Volvocaceae</taxon>
        <taxon>Gonium</taxon>
    </lineage>
</organism>
<dbReference type="AlphaFoldDB" id="A0A150GVZ9"/>
<proteinExistence type="predicted"/>
<accession>A0A150GVZ9</accession>
<reference evidence="3" key="1">
    <citation type="journal article" date="2016" name="Nat. Commun.">
        <title>The Gonium pectorale genome demonstrates co-option of cell cycle regulation during the evolution of multicellularity.</title>
        <authorList>
            <person name="Hanschen E.R."/>
            <person name="Marriage T.N."/>
            <person name="Ferris P.J."/>
            <person name="Hamaji T."/>
            <person name="Toyoda A."/>
            <person name="Fujiyama A."/>
            <person name="Neme R."/>
            <person name="Noguchi H."/>
            <person name="Minakuchi Y."/>
            <person name="Suzuki M."/>
            <person name="Kawai-Toyooka H."/>
            <person name="Smith D.R."/>
            <person name="Sparks H."/>
            <person name="Anderson J."/>
            <person name="Bakaric R."/>
            <person name="Luria V."/>
            <person name="Karger A."/>
            <person name="Kirschner M.W."/>
            <person name="Durand P.M."/>
            <person name="Michod R.E."/>
            <person name="Nozaki H."/>
            <person name="Olson B.J."/>
        </authorList>
    </citation>
    <scope>NUCLEOTIDE SEQUENCE [LARGE SCALE GENOMIC DNA]</scope>
    <source>
        <strain evidence="3">NIES-2863</strain>
    </source>
</reference>
<feature type="compositionally biased region" description="Basic and acidic residues" evidence="1">
    <location>
        <begin position="1"/>
        <end position="13"/>
    </location>
</feature>
<protein>
    <submittedName>
        <fullName evidence="2">Uncharacterized protein</fullName>
    </submittedName>
</protein>
<gene>
    <name evidence="2" type="ORF">GPECTOR_6g893</name>
</gene>
<dbReference type="Proteomes" id="UP000075714">
    <property type="component" value="Unassembled WGS sequence"/>
</dbReference>
<sequence>MDALRNEVSEKTQKNSWNKASCSHGAGSGGTIYHTGKTREPDAEHVIEEQGRKISEQLI</sequence>
<evidence type="ECO:0000256" key="1">
    <source>
        <dbReference type="SAM" id="MobiDB-lite"/>
    </source>
</evidence>
<evidence type="ECO:0000313" key="3">
    <source>
        <dbReference type="Proteomes" id="UP000075714"/>
    </source>
</evidence>